<protein>
    <submittedName>
        <fullName evidence="2">Uncharacterized protein</fullName>
    </submittedName>
</protein>
<dbReference type="AlphaFoldDB" id="A0AAD8EKY9"/>
<sequence>TLFISWPCACTVIIVSPLRWNVSMVPYISINLVPFFTPLVPPEILVPSTITIVVPILVPVLSIVTLHITKSPVLSSIVVIVLPTSVCAPMSSRWCTFFQEGR</sequence>
<dbReference type="EMBL" id="JASPKZ010003416">
    <property type="protein sequence ID" value="KAJ9593669.1"/>
    <property type="molecule type" value="Genomic_DNA"/>
</dbReference>
<gene>
    <name evidence="2" type="ORF">L9F63_014780</name>
</gene>
<accession>A0AAD8EKY9</accession>
<keyword evidence="1" id="KW-0472">Membrane</keyword>
<feature type="non-terminal residue" evidence="2">
    <location>
        <position position="1"/>
    </location>
</feature>
<dbReference type="Proteomes" id="UP001233999">
    <property type="component" value="Unassembled WGS sequence"/>
</dbReference>
<evidence type="ECO:0000313" key="2">
    <source>
        <dbReference type="EMBL" id="KAJ9593669.1"/>
    </source>
</evidence>
<evidence type="ECO:0000256" key="1">
    <source>
        <dbReference type="SAM" id="Phobius"/>
    </source>
</evidence>
<evidence type="ECO:0000313" key="3">
    <source>
        <dbReference type="Proteomes" id="UP001233999"/>
    </source>
</evidence>
<reference evidence="2" key="2">
    <citation type="submission" date="2023-05" db="EMBL/GenBank/DDBJ databases">
        <authorList>
            <person name="Fouks B."/>
        </authorList>
    </citation>
    <scope>NUCLEOTIDE SEQUENCE</scope>
    <source>
        <strain evidence="2">Stay&amp;Tobe</strain>
        <tissue evidence="2">Testes</tissue>
    </source>
</reference>
<keyword evidence="1" id="KW-0812">Transmembrane</keyword>
<comment type="caution">
    <text evidence="2">The sequence shown here is derived from an EMBL/GenBank/DDBJ whole genome shotgun (WGS) entry which is preliminary data.</text>
</comment>
<feature type="non-terminal residue" evidence="2">
    <location>
        <position position="102"/>
    </location>
</feature>
<name>A0AAD8EKY9_DIPPU</name>
<reference evidence="2" key="1">
    <citation type="journal article" date="2023" name="IScience">
        <title>Live-bearing cockroach genome reveals convergent evolutionary mechanisms linked to viviparity in insects and beyond.</title>
        <authorList>
            <person name="Fouks B."/>
            <person name="Harrison M.C."/>
            <person name="Mikhailova A.A."/>
            <person name="Marchal E."/>
            <person name="English S."/>
            <person name="Carruthers M."/>
            <person name="Jennings E.C."/>
            <person name="Chiamaka E.L."/>
            <person name="Frigard R.A."/>
            <person name="Pippel M."/>
            <person name="Attardo G.M."/>
            <person name="Benoit J.B."/>
            <person name="Bornberg-Bauer E."/>
            <person name="Tobe S.S."/>
        </authorList>
    </citation>
    <scope>NUCLEOTIDE SEQUENCE</scope>
    <source>
        <strain evidence="2">Stay&amp;Tobe</strain>
    </source>
</reference>
<organism evidence="2 3">
    <name type="scientific">Diploptera punctata</name>
    <name type="common">Pacific beetle cockroach</name>
    <dbReference type="NCBI Taxonomy" id="6984"/>
    <lineage>
        <taxon>Eukaryota</taxon>
        <taxon>Metazoa</taxon>
        <taxon>Ecdysozoa</taxon>
        <taxon>Arthropoda</taxon>
        <taxon>Hexapoda</taxon>
        <taxon>Insecta</taxon>
        <taxon>Pterygota</taxon>
        <taxon>Neoptera</taxon>
        <taxon>Polyneoptera</taxon>
        <taxon>Dictyoptera</taxon>
        <taxon>Blattodea</taxon>
        <taxon>Blaberoidea</taxon>
        <taxon>Blaberidae</taxon>
        <taxon>Diplopterinae</taxon>
        <taxon>Diploptera</taxon>
    </lineage>
</organism>
<keyword evidence="3" id="KW-1185">Reference proteome</keyword>
<feature type="transmembrane region" description="Helical" evidence="1">
    <location>
        <begin position="44"/>
        <end position="66"/>
    </location>
</feature>
<keyword evidence="1" id="KW-1133">Transmembrane helix</keyword>
<feature type="transmembrane region" description="Helical" evidence="1">
    <location>
        <begin position="73"/>
        <end position="92"/>
    </location>
</feature>
<proteinExistence type="predicted"/>